<comment type="pathway">
    <text evidence="1 10">Cofactor biosynthesis; NAD(+) biosynthesis; quinolinate from iminoaspartate: step 1/1.</text>
</comment>
<proteinExistence type="inferred from homology"/>
<feature type="binding site" evidence="10">
    <location>
        <position position="81"/>
    </location>
    <ligand>
        <name>iminosuccinate</name>
        <dbReference type="ChEBI" id="CHEBI:77875"/>
    </ligand>
</feature>
<evidence type="ECO:0000313" key="12">
    <source>
        <dbReference type="Proteomes" id="UP001501326"/>
    </source>
</evidence>
<dbReference type="SUPFAM" id="SSF142754">
    <property type="entry name" value="NadA-like"/>
    <property type="match status" value="1"/>
</dbReference>
<dbReference type="NCBIfam" id="TIGR00550">
    <property type="entry name" value="nadA"/>
    <property type="match status" value="1"/>
</dbReference>
<keyword evidence="4 10" id="KW-0963">Cytoplasm</keyword>
<sequence length="398" mass="43058">MSTSTDASPTTPLPLLVLGRGRDLHSERGVECPGELPAASDPGLVERARAAKAALGDRVFVLGHHYQRDEVIEFADVTGDSFKLAKDAAARPDAPYIVFCGVHFMAESADILTSDDQTVILPDLAAGCSMADMAAIRQVEDAWEDLVEAGVADQTVPVTYMNSSAAIKAFTGRHGGTICTSSNAKTALQWALAEKGEGGKVLFLPDQHLGRNTFVRDLGGSLDGCVVFDPHQPMGGLTRQELQDATMILWRGHCSVHGRFSLEAVEQARRDIPGVKVIVHPECRHEVVEAADEVGSTEKIIKTIAAAPDGTSWVVGTELNLVRRLATQFPEQHIAFLEKNVCYCSTMNRIDLPHLVWTLESLVEGRVVNPIRVDPDVAHHARVALDQMLALPGETHKD</sequence>
<evidence type="ECO:0000256" key="2">
    <source>
        <dbReference type="ARBA" id="ARBA00012669"/>
    </source>
</evidence>
<dbReference type="Gene3D" id="3.40.50.10800">
    <property type="entry name" value="NadA-like"/>
    <property type="match status" value="3"/>
</dbReference>
<evidence type="ECO:0000256" key="9">
    <source>
        <dbReference type="ARBA" id="ARBA00023014"/>
    </source>
</evidence>
<evidence type="ECO:0000313" key="11">
    <source>
        <dbReference type="EMBL" id="GAA2732002.1"/>
    </source>
</evidence>
<reference evidence="11 12" key="1">
    <citation type="journal article" date="2019" name="Int. J. Syst. Evol. Microbiol.">
        <title>The Global Catalogue of Microorganisms (GCM) 10K type strain sequencing project: providing services to taxonomists for standard genome sequencing and annotation.</title>
        <authorList>
            <consortium name="The Broad Institute Genomics Platform"/>
            <consortium name="The Broad Institute Genome Sequencing Center for Infectious Disease"/>
            <person name="Wu L."/>
            <person name="Ma J."/>
        </authorList>
    </citation>
    <scope>NUCLEOTIDE SEQUENCE [LARGE SCALE GENOMIC DNA]</scope>
    <source>
        <strain evidence="11 12">JCM 16378</strain>
    </source>
</reference>
<dbReference type="Pfam" id="PF02445">
    <property type="entry name" value="NadA"/>
    <property type="match status" value="1"/>
</dbReference>
<feature type="binding site" evidence="10">
    <location>
        <begin position="160"/>
        <end position="162"/>
    </location>
    <ligand>
        <name>iminosuccinate</name>
        <dbReference type="ChEBI" id="CHEBI:77875"/>
    </ligand>
</feature>
<dbReference type="InterPro" id="IPR003473">
    <property type="entry name" value="NadA"/>
</dbReference>
<feature type="binding site" evidence="10">
    <location>
        <position position="64"/>
    </location>
    <ligand>
        <name>iminosuccinate</name>
        <dbReference type="ChEBI" id="CHEBI:77875"/>
    </ligand>
</feature>
<feature type="binding site" evidence="10">
    <location>
        <begin position="280"/>
        <end position="282"/>
    </location>
    <ligand>
        <name>iminosuccinate</name>
        <dbReference type="ChEBI" id="CHEBI:77875"/>
    </ligand>
</feature>
<evidence type="ECO:0000256" key="10">
    <source>
        <dbReference type="HAMAP-Rule" id="MF_00569"/>
    </source>
</evidence>
<dbReference type="InterPro" id="IPR036094">
    <property type="entry name" value="NadA_sf"/>
</dbReference>
<name>A0ABN3UFW2_9MICO</name>
<comment type="catalytic activity">
    <reaction evidence="10">
        <text>iminosuccinate + dihydroxyacetone phosphate = quinolinate + phosphate + 2 H2O + H(+)</text>
        <dbReference type="Rhea" id="RHEA:25888"/>
        <dbReference type="ChEBI" id="CHEBI:15377"/>
        <dbReference type="ChEBI" id="CHEBI:15378"/>
        <dbReference type="ChEBI" id="CHEBI:29959"/>
        <dbReference type="ChEBI" id="CHEBI:43474"/>
        <dbReference type="ChEBI" id="CHEBI:57642"/>
        <dbReference type="ChEBI" id="CHEBI:77875"/>
        <dbReference type="EC" id="2.5.1.72"/>
    </reaction>
</comment>
<evidence type="ECO:0000256" key="3">
    <source>
        <dbReference type="ARBA" id="ARBA00022485"/>
    </source>
</evidence>
<comment type="function">
    <text evidence="10">Catalyzes the condensation of iminoaspartate with dihydroxyacetone phosphate to form quinolinate.</text>
</comment>
<keyword evidence="8 10" id="KW-0408">Iron</keyword>
<dbReference type="EMBL" id="BAAARN010000001">
    <property type="protein sequence ID" value="GAA2732002.1"/>
    <property type="molecule type" value="Genomic_DNA"/>
</dbReference>
<evidence type="ECO:0000256" key="1">
    <source>
        <dbReference type="ARBA" id="ARBA00005065"/>
    </source>
</evidence>
<evidence type="ECO:0000256" key="6">
    <source>
        <dbReference type="ARBA" id="ARBA00022679"/>
    </source>
</evidence>
<dbReference type="EC" id="2.5.1.72" evidence="2 10"/>
<dbReference type="PANTHER" id="PTHR30573:SF0">
    <property type="entry name" value="QUINOLINATE SYNTHASE, CHLOROPLASTIC"/>
    <property type="match status" value="1"/>
</dbReference>
<dbReference type="NCBIfam" id="NF006881">
    <property type="entry name" value="PRK09375.2-2"/>
    <property type="match status" value="1"/>
</dbReference>
<dbReference type="Proteomes" id="UP001501326">
    <property type="component" value="Unassembled WGS sequence"/>
</dbReference>
<dbReference type="HAMAP" id="MF_00569">
    <property type="entry name" value="NadA_type3"/>
    <property type="match status" value="1"/>
</dbReference>
<dbReference type="PANTHER" id="PTHR30573">
    <property type="entry name" value="QUINOLINATE SYNTHETASE A"/>
    <property type="match status" value="1"/>
</dbReference>
<feature type="binding site" evidence="10">
    <location>
        <position position="344"/>
    </location>
    <ligand>
        <name>[4Fe-4S] cluster</name>
        <dbReference type="ChEBI" id="CHEBI:49883"/>
    </ligand>
</feature>
<keyword evidence="7 10" id="KW-0479">Metal-binding</keyword>
<comment type="cofactor">
    <cofactor evidence="10">
        <name>[4Fe-4S] cluster</name>
        <dbReference type="ChEBI" id="CHEBI:49883"/>
    </cofactor>
    <text evidence="10">Binds 1 [4Fe-4S] cluster per subunit.</text>
</comment>
<evidence type="ECO:0000256" key="8">
    <source>
        <dbReference type="ARBA" id="ARBA00023004"/>
    </source>
</evidence>
<feature type="binding site" evidence="10">
    <location>
        <position position="128"/>
    </location>
    <ligand>
        <name>[4Fe-4S] cluster</name>
        <dbReference type="ChEBI" id="CHEBI:49883"/>
    </ligand>
</feature>
<dbReference type="InterPro" id="IPR023515">
    <property type="entry name" value="Quinolinate_synth_A_type3"/>
</dbReference>
<accession>A0ABN3UFW2</accession>
<feature type="binding site" evidence="10">
    <location>
        <position position="254"/>
    </location>
    <ligand>
        <name>[4Fe-4S] cluster</name>
        <dbReference type="ChEBI" id="CHEBI:49883"/>
    </ligand>
</feature>
<comment type="subcellular location">
    <subcellularLocation>
        <location evidence="10">Cytoplasm</location>
    </subcellularLocation>
</comment>
<comment type="similarity">
    <text evidence="10">Belongs to the quinolinate synthase family. Type 3 subfamily.</text>
</comment>
<evidence type="ECO:0000256" key="5">
    <source>
        <dbReference type="ARBA" id="ARBA00022642"/>
    </source>
</evidence>
<keyword evidence="3 10" id="KW-0004">4Fe-4S</keyword>
<feature type="binding site" evidence="10">
    <location>
        <position position="297"/>
    </location>
    <ligand>
        <name>iminosuccinate</name>
        <dbReference type="ChEBI" id="CHEBI:77875"/>
    </ligand>
</feature>
<evidence type="ECO:0000256" key="7">
    <source>
        <dbReference type="ARBA" id="ARBA00022723"/>
    </source>
</evidence>
<dbReference type="RefSeq" id="WP_344190269.1">
    <property type="nucleotide sequence ID" value="NZ_BAAARN010000001.1"/>
</dbReference>
<keyword evidence="6 10" id="KW-0808">Transferase</keyword>
<keyword evidence="5 10" id="KW-0662">Pyridine nucleotide biosynthesis</keyword>
<comment type="caution">
    <text evidence="11">The sequence shown here is derived from an EMBL/GenBank/DDBJ whole genome shotgun (WGS) entry which is preliminary data.</text>
</comment>
<protein>
    <recommendedName>
        <fullName evidence="2 10">Quinolinate synthase</fullName>
        <ecNumber evidence="2 10">2.5.1.72</ecNumber>
    </recommendedName>
</protein>
<keyword evidence="9 10" id="KW-0411">Iron-sulfur</keyword>
<feature type="binding site" evidence="10">
    <location>
        <position position="181"/>
    </location>
    <ligand>
        <name>iminosuccinate</name>
        <dbReference type="ChEBI" id="CHEBI:77875"/>
    </ligand>
</feature>
<dbReference type="NCBIfam" id="NF006883">
    <property type="entry name" value="PRK09375.2-4"/>
    <property type="match status" value="1"/>
</dbReference>
<evidence type="ECO:0000256" key="4">
    <source>
        <dbReference type="ARBA" id="ARBA00022490"/>
    </source>
</evidence>
<gene>
    <name evidence="10 11" type="primary">nadA</name>
    <name evidence="11" type="ORF">GCM10009867_06960</name>
</gene>
<keyword evidence="12" id="KW-1185">Reference proteome</keyword>
<organism evidence="11 12">
    <name type="scientific">Pedococcus aerophilus</name>
    <dbReference type="NCBI Taxonomy" id="436356"/>
    <lineage>
        <taxon>Bacteria</taxon>
        <taxon>Bacillati</taxon>
        <taxon>Actinomycetota</taxon>
        <taxon>Actinomycetes</taxon>
        <taxon>Micrococcales</taxon>
        <taxon>Intrasporangiaceae</taxon>
        <taxon>Pedococcus</taxon>
    </lineage>
</organism>